<feature type="compositionally biased region" description="Acidic residues" evidence="1">
    <location>
        <begin position="48"/>
        <end position="66"/>
    </location>
</feature>
<keyword evidence="3" id="KW-1185">Reference proteome</keyword>
<accession>A0A9W4XN51</accession>
<dbReference type="AlphaFoldDB" id="A0A9W4XN51"/>
<dbReference type="InterPro" id="IPR038883">
    <property type="entry name" value="AN11006-like"/>
</dbReference>
<feature type="compositionally biased region" description="Polar residues" evidence="1">
    <location>
        <begin position="10"/>
        <end position="28"/>
    </location>
</feature>
<name>A0A9W4XN51_9PLEO</name>
<organism evidence="2 3">
    <name type="scientific">Periconia digitata</name>
    <dbReference type="NCBI Taxonomy" id="1303443"/>
    <lineage>
        <taxon>Eukaryota</taxon>
        <taxon>Fungi</taxon>
        <taxon>Dikarya</taxon>
        <taxon>Ascomycota</taxon>
        <taxon>Pezizomycotina</taxon>
        <taxon>Dothideomycetes</taxon>
        <taxon>Pleosporomycetidae</taxon>
        <taxon>Pleosporales</taxon>
        <taxon>Massarineae</taxon>
        <taxon>Periconiaceae</taxon>
        <taxon>Periconia</taxon>
    </lineage>
</organism>
<proteinExistence type="predicted"/>
<evidence type="ECO:0000256" key="1">
    <source>
        <dbReference type="SAM" id="MobiDB-lite"/>
    </source>
</evidence>
<sequence>MARTKKRARNSSVELGSPTETTQLTPSGRPTRKGAGKAARRDGFVDSGEIDSDGDPIETPSEDEDGIVVKPARKRKRTPSPTPPPLDPIIRDEEPEDLSSDEASQLHTTADIAKKHAVNLQFNIPVGFHGPLVVKLNRDMLTDTHLGGNILDVQPSATQKKLVVPPKAKAARPGGKTFSDLPPEIRNKIYRQLFVTGEPINIRKASDLCRSGQFLSTCKLVHNEGCSILYGENTIVFERNKYRRGPFWEPDPKEIGYTDVRRFLNMIGPENLEYLRDVKLSLEDASPSGTRGVDSEQRRYSNDDHLADILRTLRGTKLRELTLAFNGRRCLAKGDARFLDFLVQVKADKVVNSDARSYDWLLPGKIPRYLWNQVQKEMTREIKMYPIKK</sequence>
<reference evidence="2" key="1">
    <citation type="submission" date="2023-01" db="EMBL/GenBank/DDBJ databases">
        <authorList>
            <person name="Van Ghelder C."/>
            <person name="Rancurel C."/>
        </authorList>
    </citation>
    <scope>NUCLEOTIDE SEQUENCE</scope>
    <source>
        <strain evidence="2">CNCM I-4278</strain>
    </source>
</reference>
<dbReference type="Proteomes" id="UP001152607">
    <property type="component" value="Unassembled WGS sequence"/>
</dbReference>
<protein>
    <submittedName>
        <fullName evidence="2">Uncharacterized protein</fullName>
    </submittedName>
</protein>
<dbReference type="EMBL" id="CAOQHR010000005">
    <property type="protein sequence ID" value="CAI6334595.1"/>
    <property type="molecule type" value="Genomic_DNA"/>
</dbReference>
<comment type="caution">
    <text evidence="2">The sequence shown here is derived from an EMBL/GenBank/DDBJ whole genome shotgun (WGS) entry which is preliminary data.</text>
</comment>
<evidence type="ECO:0000313" key="3">
    <source>
        <dbReference type="Proteomes" id="UP001152607"/>
    </source>
</evidence>
<dbReference type="PANTHER" id="PTHR42085:SF1">
    <property type="entry name" value="F-BOX DOMAIN-CONTAINING PROTEIN"/>
    <property type="match status" value="1"/>
</dbReference>
<evidence type="ECO:0000313" key="2">
    <source>
        <dbReference type="EMBL" id="CAI6334595.1"/>
    </source>
</evidence>
<dbReference type="OrthoDB" id="5372935at2759"/>
<gene>
    <name evidence="2" type="ORF">PDIGIT_LOCUS7656</name>
</gene>
<dbReference type="PANTHER" id="PTHR42085">
    <property type="entry name" value="F-BOX DOMAIN-CONTAINING PROTEIN"/>
    <property type="match status" value="1"/>
</dbReference>
<feature type="region of interest" description="Disordered" evidence="1">
    <location>
        <begin position="1"/>
        <end position="106"/>
    </location>
</feature>